<evidence type="ECO:0000313" key="5">
    <source>
        <dbReference type="Proteomes" id="UP000784294"/>
    </source>
</evidence>
<dbReference type="Gene3D" id="2.30.30.40">
    <property type="entry name" value="SH3 Domains"/>
    <property type="match status" value="1"/>
</dbReference>
<organism evidence="4 5">
    <name type="scientific">Protopolystoma xenopodis</name>
    <dbReference type="NCBI Taxonomy" id="117903"/>
    <lineage>
        <taxon>Eukaryota</taxon>
        <taxon>Metazoa</taxon>
        <taxon>Spiralia</taxon>
        <taxon>Lophotrochozoa</taxon>
        <taxon>Platyhelminthes</taxon>
        <taxon>Monogenea</taxon>
        <taxon>Polyopisthocotylea</taxon>
        <taxon>Polystomatidea</taxon>
        <taxon>Polystomatidae</taxon>
        <taxon>Protopolystoma</taxon>
    </lineage>
</organism>
<comment type="caution">
    <text evidence="4">The sequence shown here is derived from an EMBL/GenBank/DDBJ whole genome shotgun (WGS) entry which is preliminary data.</text>
</comment>
<proteinExistence type="predicted"/>
<dbReference type="EMBL" id="CAAALY010063090">
    <property type="protein sequence ID" value="VEL23651.1"/>
    <property type="molecule type" value="Genomic_DNA"/>
</dbReference>
<reference evidence="4" key="1">
    <citation type="submission" date="2018-11" db="EMBL/GenBank/DDBJ databases">
        <authorList>
            <consortium name="Pathogen Informatics"/>
        </authorList>
    </citation>
    <scope>NUCLEOTIDE SEQUENCE</scope>
</reference>
<keyword evidence="5" id="KW-1185">Reference proteome</keyword>
<dbReference type="OrthoDB" id="4062651at2759"/>
<dbReference type="SUPFAM" id="SSF50044">
    <property type="entry name" value="SH3-domain"/>
    <property type="match status" value="1"/>
</dbReference>
<accession>A0A448WYT9</accession>
<gene>
    <name evidence="4" type="ORF">PXEA_LOCUS17091</name>
</gene>
<dbReference type="Pfam" id="PF07653">
    <property type="entry name" value="SH3_2"/>
    <property type="match status" value="1"/>
</dbReference>
<dbReference type="InterPro" id="IPR036028">
    <property type="entry name" value="SH3-like_dom_sf"/>
</dbReference>
<evidence type="ECO:0000313" key="4">
    <source>
        <dbReference type="EMBL" id="VEL23651.1"/>
    </source>
</evidence>
<evidence type="ECO:0000259" key="3">
    <source>
        <dbReference type="PROSITE" id="PS50002"/>
    </source>
</evidence>
<dbReference type="PROSITE" id="PS50002">
    <property type="entry name" value="SH3"/>
    <property type="match status" value="1"/>
</dbReference>
<evidence type="ECO:0000256" key="2">
    <source>
        <dbReference type="PROSITE-ProRule" id="PRU00192"/>
    </source>
</evidence>
<dbReference type="InterPro" id="IPR001452">
    <property type="entry name" value="SH3_domain"/>
</dbReference>
<keyword evidence="1 2" id="KW-0728">SH3 domain</keyword>
<sequence length="200" mass="21628">MLPRLAPEIWRALAEYRPSNDLRAMEELNQGRDFESTRHNELIKSELHSSFRQRLALKAGELVCVLSKKDPELWKVASQITGKVGYVPTPYLKQHTTHLAGFSSSSISIASDISSDSAFSSSAVVATPITIGRAGSSSEGVATEASVRGTVHSSLDSGASGSLTPSTLKPRLRLTSRRGKMLRGLLNPSVKEFTIDTCLT</sequence>
<dbReference type="Proteomes" id="UP000784294">
    <property type="component" value="Unassembled WGS sequence"/>
</dbReference>
<dbReference type="AlphaFoldDB" id="A0A448WYT9"/>
<feature type="domain" description="SH3" evidence="3">
    <location>
        <begin position="29"/>
        <end position="97"/>
    </location>
</feature>
<name>A0A448WYT9_9PLAT</name>
<protein>
    <recommendedName>
        <fullName evidence="3">SH3 domain-containing protein</fullName>
    </recommendedName>
</protein>
<evidence type="ECO:0000256" key="1">
    <source>
        <dbReference type="ARBA" id="ARBA00022443"/>
    </source>
</evidence>